<name>A0AAN7C2V9_9PEZI</name>
<sequence>MATSVAPDGKSCDYAPEEGGYFDPPLQRVSYGTKPGARVFGWPAKGGVYTMRAATVDLEFLGYGRFEPVPRPDPKDPNTAADEEAHCNKMRQLGARWWESEHAWARSFREVHAVPLEEKFIATGWPAGGGVWVLSGDVEAASEKNAGMLFNAYTMEERCNVIEKLGGTFYANPKDCPDLDLA</sequence>
<evidence type="ECO:0000313" key="2">
    <source>
        <dbReference type="Proteomes" id="UP001303760"/>
    </source>
</evidence>
<dbReference type="EMBL" id="MU860477">
    <property type="protein sequence ID" value="KAK4233782.1"/>
    <property type="molecule type" value="Genomic_DNA"/>
</dbReference>
<reference evidence="1" key="1">
    <citation type="journal article" date="2023" name="Mol. Phylogenet. Evol.">
        <title>Genome-scale phylogeny and comparative genomics of the fungal order Sordariales.</title>
        <authorList>
            <person name="Hensen N."/>
            <person name="Bonometti L."/>
            <person name="Westerberg I."/>
            <person name="Brannstrom I.O."/>
            <person name="Guillou S."/>
            <person name="Cros-Aarteil S."/>
            <person name="Calhoun S."/>
            <person name="Haridas S."/>
            <person name="Kuo A."/>
            <person name="Mondo S."/>
            <person name="Pangilinan J."/>
            <person name="Riley R."/>
            <person name="LaButti K."/>
            <person name="Andreopoulos B."/>
            <person name="Lipzen A."/>
            <person name="Chen C."/>
            <person name="Yan M."/>
            <person name="Daum C."/>
            <person name="Ng V."/>
            <person name="Clum A."/>
            <person name="Steindorff A."/>
            <person name="Ohm R.A."/>
            <person name="Martin F."/>
            <person name="Silar P."/>
            <person name="Natvig D.O."/>
            <person name="Lalanne C."/>
            <person name="Gautier V."/>
            <person name="Ament-Velasquez S.L."/>
            <person name="Kruys A."/>
            <person name="Hutchinson M.I."/>
            <person name="Powell A.J."/>
            <person name="Barry K."/>
            <person name="Miller A.N."/>
            <person name="Grigoriev I.V."/>
            <person name="Debuchy R."/>
            <person name="Gladieux P."/>
            <person name="Hiltunen Thoren M."/>
            <person name="Johannesson H."/>
        </authorList>
    </citation>
    <scope>NUCLEOTIDE SEQUENCE</scope>
    <source>
        <strain evidence="1">CBS 532.94</strain>
    </source>
</reference>
<dbReference type="Proteomes" id="UP001303760">
    <property type="component" value="Unassembled WGS sequence"/>
</dbReference>
<dbReference type="AlphaFoldDB" id="A0AAN7C2V9"/>
<comment type="caution">
    <text evidence="1">The sequence shown here is derived from an EMBL/GenBank/DDBJ whole genome shotgun (WGS) entry which is preliminary data.</text>
</comment>
<accession>A0AAN7C2V9</accession>
<keyword evidence="2" id="KW-1185">Reference proteome</keyword>
<gene>
    <name evidence="1" type="ORF">C8A03DRAFT_38484</name>
</gene>
<evidence type="ECO:0000313" key="1">
    <source>
        <dbReference type="EMBL" id="KAK4233782.1"/>
    </source>
</evidence>
<reference evidence="1" key="2">
    <citation type="submission" date="2023-05" db="EMBL/GenBank/DDBJ databases">
        <authorList>
            <consortium name="Lawrence Berkeley National Laboratory"/>
            <person name="Steindorff A."/>
            <person name="Hensen N."/>
            <person name="Bonometti L."/>
            <person name="Westerberg I."/>
            <person name="Brannstrom I.O."/>
            <person name="Guillou S."/>
            <person name="Cros-Aarteil S."/>
            <person name="Calhoun S."/>
            <person name="Haridas S."/>
            <person name="Kuo A."/>
            <person name="Mondo S."/>
            <person name="Pangilinan J."/>
            <person name="Riley R."/>
            <person name="Labutti K."/>
            <person name="Andreopoulos B."/>
            <person name="Lipzen A."/>
            <person name="Chen C."/>
            <person name="Yanf M."/>
            <person name="Daum C."/>
            <person name="Ng V."/>
            <person name="Clum A."/>
            <person name="Ohm R."/>
            <person name="Martin F."/>
            <person name="Silar P."/>
            <person name="Natvig D."/>
            <person name="Lalanne C."/>
            <person name="Gautier V."/>
            <person name="Ament-Velasquez S.L."/>
            <person name="Kruys A."/>
            <person name="Hutchinson M.I."/>
            <person name="Powell A.J."/>
            <person name="Barry K."/>
            <person name="Miller A.N."/>
            <person name="Grigoriev I.V."/>
            <person name="Debuchy R."/>
            <person name="Gladieux P."/>
            <person name="Thoren M.H."/>
            <person name="Johannesson H."/>
        </authorList>
    </citation>
    <scope>NUCLEOTIDE SEQUENCE</scope>
    <source>
        <strain evidence="1">CBS 532.94</strain>
    </source>
</reference>
<protein>
    <submittedName>
        <fullName evidence="1">Uncharacterized protein</fullName>
    </submittedName>
</protein>
<organism evidence="1 2">
    <name type="scientific">Achaetomium macrosporum</name>
    <dbReference type="NCBI Taxonomy" id="79813"/>
    <lineage>
        <taxon>Eukaryota</taxon>
        <taxon>Fungi</taxon>
        <taxon>Dikarya</taxon>
        <taxon>Ascomycota</taxon>
        <taxon>Pezizomycotina</taxon>
        <taxon>Sordariomycetes</taxon>
        <taxon>Sordariomycetidae</taxon>
        <taxon>Sordariales</taxon>
        <taxon>Chaetomiaceae</taxon>
        <taxon>Achaetomium</taxon>
    </lineage>
</organism>
<proteinExistence type="predicted"/>